<dbReference type="AlphaFoldDB" id="R0M6M2"/>
<organism evidence="1 2">
    <name type="scientific">Anas platyrhynchos</name>
    <name type="common">Mallard</name>
    <name type="synonym">Anas boschas</name>
    <dbReference type="NCBI Taxonomy" id="8839"/>
    <lineage>
        <taxon>Eukaryota</taxon>
        <taxon>Metazoa</taxon>
        <taxon>Chordata</taxon>
        <taxon>Craniata</taxon>
        <taxon>Vertebrata</taxon>
        <taxon>Euteleostomi</taxon>
        <taxon>Archelosauria</taxon>
        <taxon>Archosauria</taxon>
        <taxon>Dinosauria</taxon>
        <taxon>Saurischia</taxon>
        <taxon>Theropoda</taxon>
        <taxon>Coelurosauria</taxon>
        <taxon>Aves</taxon>
        <taxon>Neognathae</taxon>
        <taxon>Galloanserae</taxon>
        <taxon>Anseriformes</taxon>
        <taxon>Anatidae</taxon>
        <taxon>Anatinae</taxon>
        <taxon>Anas</taxon>
    </lineage>
</organism>
<sequence length="196" mass="21937">MYQKLHYNSLPQISPQQEVFTKAEEVVIGTDHGNKEEYMDVGKVAVSSVFVEGNAQKSILLHKDMISELFMCFDSSNSFSGLQQPGQLSIQKVAIKYMHINHSCALMSNPELNRLLCIPRVSQGREFTQTHSLLQKPSVSIHAQHFQNPLNGPGNITLVLLLEELNSSAKPAVQPAAFICPVKTDEVEWSELEWSE</sequence>
<dbReference type="Proteomes" id="UP000296049">
    <property type="component" value="Unassembled WGS sequence"/>
</dbReference>
<evidence type="ECO:0000313" key="1">
    <source>
        <dbReference type="EMBL" id="EOB08283.1"/>
    </source>
</evidence>
<evidence type="ECO:0000313" key="2">
    <source>
        <dbReference type="Proteomes" id="UP000296049"/>
    </source>
</evidence>
<name>R0M6M2_ANAPL</name>
<keyword evidence="2" id="KW-1185">Reference proteome</keyword>
<reference evidence="2" key="1">
    <citation type="journal article" date="2013" name="Nat. Genet.">
        <title>The duck genome and transcriptome provide insight into an avian influenza virus reservoir species.</title>
        <authorList>
            <person name="Huang Y."/>
            <person name="Li Y."/>
            <person name="Burt D.W."/>
            <person name="Chen H."/>
            <person name="Zhang Y."/>
            <person name="Qian W."/>
            <person name="Kim H."/>
            <person name="Gan S."/>
            <person name="Zhao Y."/>
            <person name="Li J."/>
            <person name="Yi K."/>
            <person name="Feng H."/>
            <person name="Zhu P."/>
            <person name="Li B."/>
            <person name="Liu Q."/>
            <person name="Fairley S."/>
            <person name="Magor K.E."/>
            <person name="Du Z."/>
            <person name="Hu X."/>
            <person name="Goodman L."/>
            <person name="Tafer H."/>
            <person name="Vignal A."/>
            <person name="Lee T."/>
            <person name="Kim K.W."/>
            <person name="Sheng Z."/>
            <person name="An Y."/>
            <person name="Searle S."/>
            <person name="Herrero J."/>
            <person name="Groenen M.A."/>
            <person name="Crooijmans R.P."/>
            <person name="Faraut T."/>
            <person name="Cai Q."/>
            <person name="Webster R.G."/>
            <person name="Aldridge J.R."/>
            <person name="Warren W.C."/>
            <person name="Bartschat S."/>
            <person name="Kehr S."/>
            <person name="Marz M."/>
            <person name="Stadler P.F."/>
            <person name="Smith J."/>
            <person name="Kraus R.H."/>
            <person name="Zhao Y."/>
            <person name="Ren L."/>
            <person name="Fei J."/>
            <person name="Morisson M."/>
            <person name="Kaiser P."/>
            <person name="Griffin D.K."/>
            <person name="Rao M."/>
            <person name="Pitel F."/>
            <person name="Wang J."/>
            <person name="Li N."/>
        </authorList>
    </citation>
    <scope>NUCLEOTIDE SEQUENCE [LARGE SCALE GENOMIC DNA]</scope>
</reference>
<protein>
    <submittedName>
        <fullName evidence="1">Uncharacterized protein</fullName>
    </submittedName>
</protein>
<gene>
    <name evidence="1" type="ORF">Anapl_01461</name>
</gene>
<dbReference type="EMBL" id="KB742459">
    <property type="protein sequence ID" value="EOB08283.1"/>
    <property type="molecule type" value="Genomic_DNA"/>
</dbReference>
<proteinExistence type="predicted"/>
<accession>R0M6M2</accession>